<feature type="region of interest" description="Disordered" evidence="1">
    <location>
        <begin position="178"/>
        <end position="197"/>
    </location>
</feature>
<organism evidence="2 3">
    <name type="scientific">Caerostris darwini</name>
    <dbReference type="NCBI Taxonomy" id="1538125"/>
    <lineage>
        <taxon>Eukaryota</taxon>
        <taxon>Metazoa</taxon>
        <taxon>Ecdysozoa</taxon>
        <taxon>Arthropoda</taxon>
        <taxon>Chelicerata</taxon>
        <taxon>Arachnida</taxon>
        <taxon>Araneae</taxon>
        <taxon>Araneomorphae</taxon>
        <taxon>Entelegynae</taxon>
        <taxon>Araneoidea</taxon>
        <taxon>Araneidae</taxon>
        <taxon>Caerostris</taxon>
    </lineage>
</organism>
<keyword evidence="3" id="KW-1185">Reference proteome</keyword>
<accession>A0AAV4R8A0</accession>
<evidence type="ECO:0000256" key="1">
    <source>
        <dbReference type="SAM" id="MobiDB-lite"/>
    </source>
</evidence>
<evidence type="ECO:0000313" key="2">
    <source>
        <dbReference type="EMBL" id="GIY16556.1"/>
    </source>
</evidence>
<dbReference type="AlphaFoldDB" id="A0AAV4R8A0"/>
<feature type="region of interest" description="Disordered" evidence="1">
    <location>
        <begin position="57"/>
        <end position="95"/>
    </location>
</feature>
<feature type="region of interest" description="Disordered" evidence="1">
    <location>
        <begin position="142"/>
        <end position="169"/>
    </location>
</feature>
<evidence type="ECO:0000313" key="3">
    <source>
        <dbReference type="Proteomes" id="UP001054837"/>
    </source>
</evidence>
<gene>
    <name evidence="2" type="primary">AVEN_147448_1</name>
    <name evidence="2" type="ORF">CDAR_598731</name>
</gene>
<reference evidence="2 3" key="1">
    <citation type="submission" date="2021-06" db="EMBL/GenBank/DDBJ databases">
        <title>Caerostris darwini draft genome.</title>
        <authorList>
            <person name="Kono N."/>
            <person name="Arakawa K."/>
        </authorList>
    </citation>
    <scope>NUCLEOTIDE SEQUENCE [LARGE SCALE GENOMIC DNA]</scope>
</reference>
<sequence length="292" mass="33224">MRYKEHNFFENYQNGPPVFPPPTGAVVTPSTQTEPIDTYVEFLKVIDFAAEYNAKMGSKSKANRNQPSPKRVRCKAPTATSKSFSRDSNIKPKSINTHCGNMVRCSSTVSISQQLENVLDETLNRKKVKKWSQQDRHFDLSPCNFSDIAEPRRPRQGSSTTDSSETELHNPFEMNKEHEQLESLTKNSHSSSDTDTAEESSAFHVLASTLKDKESFSLLDFISTMRQVNARSPETKRSRRVSDTPKAHFDFDDYYEKLINMKNTYKSKADSNVSKLISDLTLKSAQIMLNKF</sequence>
<name>A0AAV4R8A0_9ARAC</name>
<dbReference type="Proteomes" id="UP001054837">
    <property type="component" value="Unassembled WGS sequence"/>
</dbReference>
<protein>
    <submittedName>
        <fullName evidence="2">Uncharacterized protein</fullName>
    </submittedName>
</protein>
<comment type="caution">
    <text evidence="2">The sequence shown here is derived from an EMBL/GenBank/DDBJ whole genome shotgun (WGS) entry which is preliminary data.</text>
</comment>
<proteinExistence type="predicted"/>
<dbReference type="EMBL" id="BPLQ01005716">
    <property type="protein sequence ID" value="GIY16556.1"/>
    <property type="molecule type" value="Genomic_DNA"/>
</dbReference>